<protein>
    <submittedName>
        <fullName evidence="1">Uncharacterized protein</fullName>
    </submittedName>
</protein>
<feature type="non-terminal residue" evidence="1">
    <location>
        <position position="86"/>
    </location>
</feature>
<proteinExistence type="predicted"/>
<gene>
    <name evidence="1" type="ORF">Tci_929959</name>
</gene>
<dbReference type="EMBL" id="BKCJ011847416">
    <property type="protein sequence ID" value="GFD57990.1"/>
    <property type="molecule type" value="Genomic_DNA"/>
</dbReference>
<name>A0A699XHZ0_TANCI</name>
<feature type="non-terminal residue" evidence="1">
    <location>
        <position position="1"/>
    </location>
</feature>
<accession>A0A699XHZ0</accession>
<dbReference type="AlphaFoldDB" id="A0A699XHZ0"/>
<comment type="caution">
    <text evidence="1">The sequence shown here is derived from an EMBL/GenBank/DDBJ whole genome shotgun (WGS) entry which is preliminary data.</text>
</comment>
<organism evidence="1">
    <name type="scientific">Tanacetum cinerariifolium</name>
    <name type="common">Dalmatian daisy</name>
    <name type="synonym">Chrysanthemum cinerariifolium</name>
    <dbReference type="NCBI Taxonomy" id="118510"/>
    <lineage>
        <taxon>Eukaryota</taxon>
        <taxon>Viridiplantae</taxon>
        <taxon>Streptophyta</taxon>
        <taxon>Embryophyta</taxon>
        <taxon>Tracheophyta</taxon>
        <taxon>Spermatophyta</taxon>
        <taxon>Magnoliopsida</taxon>
        <taxon>eudicotyledons</taxon>
        <taxon>Gunneridae</taxon>
        <taxon>Pentapetalae</taxon>
        <taxon>asterids</taxon>
        <taxon>campanulids</taxon>
        <taxon>Asterales</taxon>
        <taxon>Asteraceae</taxon>
        <taxon>Asteroideae</taxon>
        <taxon>Anthemideae</taxon>
        <taxon>Anthemidinae</taxon>
        <taxon>Tanacetum</taxon>
    </lineage>
</organism>
<sequence>GRNDQDMFDTSIFDDEEVVAKKKVSNADPVTTAGKVVTTAGVEVSAAAITSQISMDEITLAKALIDIKTSKPKAKGIVIQEPSETP</sequence>
<reference evidence="1" key="1">
    <citation type="journal article" date="2019" name="Sci. Rep.">
        <title>Draft genome of Tanacetum cinerariifolium, the natural source of mosquito coil.</title>
        <authorList>
            <person name="Yamashiro T."/>
            <person name="Shiraishi A."/>
            <person name="Satake H."/>
            <person name="Nakayama K."/>
        </authorList>
    </citation>
    <scope>NUCLEOTIDE SEQUENCE</scope>
</reference>
<evidence type="ECO:0000313" key="1">
    <source>
        <dbReference type="EMBL" id="GFD57990.1"/>
    </source>
</evidence>